<dbReference type="EMBL" id="CP102290">
    <property type="protein sequence ID" value="UWP60132.1"/>
    <property type="molecule type" value="Genomic_DNA"/>
</dbReference>
<dbReference type="RefSeq" id="WP_028530005.1">
    <property type="nucleotide sequence ID" value="NZ_CABLBR010000039.1"/>
</dbReference>
<dbReference type="Proteomes" id="UP001060164">
    <property type="component" value="Chromosome"/>
</dbReference>
<dbReference type="Gene3D" id="3.40.50.1000">
    <property type="entry name" value="HAD superfamily/HAD-like"/>
    <property type="match status" value="1"/>
</dbReference>
<evidence type="ECO:0000313" key="2">
    <source>
        <dbReference type="Proteomes" id="UP001060164"/>
    </source>
</evidence>
<accession>A0ABY5VIJ3</accession>
<dbReference type="InterPro" id="IPR023198">
    <property type="entry name" value="PGP-like_dom2"/>
</dbReference>
<name>A0ABY5VIJ3_9FIRM</name>
<protein>
    <submittedName>
        <fullName evidence="1">HAD family hydrolase</fullName>
    </submittedName>
</protein>
<evidence type="ECO:0000313" key="1">
    <source>
        <dbReference type="EMBL" id="UWP60132.1"/>
    </source>
</evidence>
<dbReference type="PANTHER" id="PTHR43434:SF1">
    <property type="entry name" value="PHOSPHOGLYCOLATE PHOSPHATASE"/>
    <property type="match status" value="1"/>
</dbReference>
<dbReference type="InterPro" id="IPR036412">
    <property type="entry name" value="HAD-like_sf"/>
</dbReference>
<gene>
    <name evidence="1" type="ORF">NQ502_03480</name>
</gene>
<dbReference type="InterPro" id="IPR023214">
    <property type="entry name" value="HAD_sf"/>
</dbReference>
<dbReference type="PANTHER" id="PTHR43434">
    <property type="entry name" value="PHOSPHOGLYCOLATE PHOSPHATASE"/>
    <property type="match status" value="1"/>
</dbReference>
<sequence length="220" mass="25279">MQDYIILDYDGTLHDTMHIYKRAFLETYAWLVQEGRAEEQEFADAQISCWLGYNSRVMWDRFMPELEESFKLRASARTGESMVRQIAAGRAVLYPGARETMRTLKEQGFRLVFLSNCKEAYMEAHRACFGLDAYFDAFYCCETYCFIPKGEIIPEIMREHPGRYLAAGDRGSDYEAARQNQIPFIGCTYGFGTAEELICADRLANDVSELPICAENLLHS</sequence>
<dbReference type="InterPro" id="IPR050155">
    <property type="entry name" value="HAD-like_hydrolase_sf"/>
</dbReference>
<reference evidence="1" key="1">
    <citation type="journal article" date="2022" name="Cell">
        <title>Design, construction, and in vivo augmentation of a complex gut microbiome.</title>
        <authorList>
            <person name="Cheng A.G."/>
            <person name="Ho P.Y."/>
            <person name="Aranda-Diaz A."/>
            <person name="Jain S."/>
            <person name="Yu F.B."/>
            <person name="Meng X."/>
            <person name="Wang M."/>
            <person name="Iakiviak M."/>
            <person name="Nagashima K."/>
            <person name="Zhao A."/>
            <person name="Murugkar P."/>
            <person name="Patil A."/>
            <person name="Atabakhsh K."/>
            <person name="Weakley A."/>
            <person name="Yan J."/>
            <person name="Brumbaugh A.R."/>
            <person name="Higginbottom S."/>
            <person name="Dimas A."/>
            <person name="Shiver A.L."/>
            <person name="Deutschbauer A."/>
            <person name="Neff N."/>
            <person name="Sonnenburg J.L."/>
            <person name="Huang K.C."/>
            <person name="Fischbach M.A."/>
        </authorList>
    </citation>
    <scope>NUCLEOTIDE SEQUENCE</scope>
    <source>
        <strain evidence="1">DSM 19829</strain>
    </source>
</reference>
<proteinExistence type="predicted"/>
<keyword evidence="2" id="KW-1185">Reference proteome</keyword>
<keyword evidence="1" id="KW-0378">Hydrolase</keyword>
<dbReference type="Gene3D" id="1.10.150.240">
    <property type="entry name" value="Putative phosphatase, domain 2"/>
    <property type="match status" value="1"/>
</dbReference>
<dbReference type="Pfam" id="PF00702">
    <property type="entry name" value="Hydrolase"/>
    <property type="match status" value="1"/>
</dbReference>
<dbReference type="GO" id="GO:0016787">
    <property type="term" value="F:hydrolase activity"/>
    <property type="evidence" value="ECO:0007669"/>
    <property type="project" value="UniProtKB-KW"/>
</dbReference>
<dbReference type="SUPFAM" id="SSF56784">
    <property type="entry name" value="HAD-like"/>
    <property type="match status" value="1"/>
</dbReference>
<organism evidence="1 2">
    <name type="scientific">Ruminococcus gauvreauii</name>
    <dbReference type="NCBI Taxonomy" id="438033"/>
    <lineage>
        <taxon>Bacteria</taxon>
        <taxon>Bacillati</taxon>
        <taxon>Bacillota</taxon>
        <taxon>Clostridia</taxon>
        <taxon>Eubacteriales</taxon>
        <taxon>Oscillospiraceae</taxon>
        <taxon>Ruminococcus</taxon>
    </lineage>
</organism>